<dbReference type="EMBL" id="BAAAUG010000031">
    <property type="protein sequence ID" value="GAA3097326.1"/>
    <property type="molecule type" value="Genomic_DNA"/>
</dbReference>
<proteinExistence type="predicted"/>
<evidence type="ECO:0000313" key="3">
    <source>
        <dbReference type="Proteomes" id="UP001501637"/>
    </source>
</evidence>
<evidence type="ECO:0000259" key="1">
    <source>
        <dbReference type="PROSITE" id="PS51332"/>
    </source>
</evidence>
<organism evidence="2 3">
    <name type="scientific">Streptomyces rectiviolaceus</name>
    <dbReference type="NCBI Taxonomy" id="332591"/>
    <lineage>
        <taxon>Bacteria</taxon>
        <taxon>Bacillati</taxon>
        <taxon>Actinomycetota</taxon>
        <taxon>Actinomycetes</taxon>
        <taxon>Kitasatosporales</taxon>
        <taxon>Streptomycetaceae</taxon>
        <taxon>Streptomyces</taxon>
    </lineage>
</organism>
<feature type="domain" description="B12-binding" evidence="1">
    <location>
        <begin position="9"/>
        <end position="146"/>
    </location>
</feature>
<evidence type="ECO:0000313" key="2">
    <source>
        <dbReference type="EMBL" id="GAA3097326.1"/>
    </source>
</evidence>
<accession>A0ABP6MDW7</accession>
<keyword evidence="3" id="KW-1185">Reference proteome</keyword>
<protein>
    <recommendedName>
        <fullName evidence="1">B12-binding domain-containing protein</fullName>
    </recommendedName>
</protein>
<dbReference type="Gene3D" id="3.40.50.280">
    <property type="entry name" value="Cobalamin-binding domain"/>
    <property type="match status" value="1"/>
</dbReference>
<name>A0ABP6MDW7_9ACTN</name>
<gene>
    <name evidence="2" type="ORF">GCM10010449_20950</name>
</gene>
<dbReference type="InterPro" id="IPR036724">
    <property type="entry name" value="Cobalamin-bd_sf"/>
</dbReference>
<dbReference type="PROSITE" id="PS51332">
    <property type="entry name" value="B12_BINDING"/>
    <property type="match status" value="1"/>
</dbReference>
<dbReference type="SUPFAM" id="SSF52242">
    <property type="entry name" value="Cobalamin (vitamin B12)-binding domain"/>
    <property type="match status" value="1"/>
</dbReference>
<dbReference type="Pfam" id="PF02310">
    <property type="entry name" value="B12-binding"/>
    <property type="match status" value="1"/>
</dbReference>
<reference evidence="3" key="1">
    <citation type="journal article" date="2019" name="Int. J. Syst. Evol. Microbiol.">
        <title>The Global Catalogue of Microorganisms (GCM) 10K type strain sequencing project: providing services to taxonomists for standard genome sequencing and annotation.</title>
        <authorList>
            <consortium name="The Broad Institute Genomics Platform"/>
            <consortium name="The Broad Institute Genome Sequencing Center for Infectious Disease"/>
            <person name="Wu L."/>
            <person name="Ma J."/>
        </authorList>
    </citation>
    <scope>NUCLEOTIDE SEQUENCE [LARGE SCALE GENOMIC DNA]</scope>
    <source>
        <strain evidence="3">JCM 9092</strain>
    </source>
</reference>
<dbReference type="InterPro" id="IPR006158">
    <property type="entry name" value="Cobalamin-bd"/>
</dbReference>
<sequence length="146" mass="15489">MHSIHGTESPSVLVTGTSSDSHTWNLVFLQLLLEEMGHTVANLGPCPPDELVVENAIDVQPGLIVVSSVNGHGFNDGLRLIRALRARPELALTTIVIGGKLSTDGLRNVGLVRQLTAAGYDRVFDDGDLAEFQVLAAARVPARAVS</sequence>
<dbReference type="CDD" id="cd02065">
    <property type="entry name" value="B12-binding_like"/>
    <property type="match status" value="1"/>
</dbReference>
<dbReference type="Proteomes" id="UP001501637">
    <property type="component" value="Unassembled WGS sequence"/>
</dbReference>
<comment type="caution">
    <text evidence="2">The sequence shown here is derived from an EMBL/GenBank/DDBJ whole genome shotgun (WGS) entry which is preliminary data.</text>
</comment>